<evidence type="ECO:0000256" key="9">
    <source>
        <dbReference type="SAM" id="MobiDB-lite"/>
    </source>
</evidence>
<evidence type="ECO:0000256" key="4">
    <source>
        <dbReference type="ARBA" id="ARBA00022692"/>
    </source>
</evidence>
<evidence type="ECO:0000256" key="3">
    <source>
        <dbReference type="ARBA" id="ARBA00022679"/>
    </source>
</evidence>
<evidence type="ECO:0000313" key="10">
    <source>
        <dbReference type="EMBL" id="CAJ1917194.1"/>
    </source>
</evidence>
<evidence type="ECO:0000256" key="7">
    <source>
        <dbReference type="ARBA" id="ARBA00023136"/>
    </source>
</evidence>
<sequence>MSSRVERGQGYEQGRGNESNFSNDRLSQNEAVASLRMFVWCCFFRIVNVLYIQSQFDPDEYWQNLEPAYCGAFGNCDGLTWEWKRRSNITSIDSVSDFIQQGSKGPIRSYVSILPTFLLYHVAKKLRIDSTWVISRGPVFLNAILVAAPTDWSVWYMAKFMTKPEGKEQMDNSRLWYLYASLTSWFNAYALIRTYSNSLETAIFSMSLCLVSPALLGNKNNVPLKWSALSFFLGGICCSVRFTCLVCYIPMGIILAMQQKTRSLFGFIIKACAFPGLLGVIVTLIVDRSFYGFWAIPFLGSLDFNVVQGNGDLYGTHPIYWYLIAGIPAMVGMLLPILILDLFSTWNKGKRNLWIICTCSIILHSCSAHKEFRFLLPLLPSFCLISGDRIFGLANTKRWGRTILEIGALANYVAIVFLGLFHQRGVVAVNQKIVDLVASNPKPTYIIHYLMGCHSTPLVSHLHTPPVKYQTWHLDCSPKCRSNPDEDCESERFSSNPAQFMEESYFQCTDMRKKVGACKQRRASPDFVVIRSSDLLPETEQYLDTMGMVPVDSFPNELSSVTFGGGGGTPLTSFQLFGGAITLQTDNIILFSETAIAIIKDNQQ</sequence>
<feature type="transmembrane region" description="Helical" evidence="8">
    <location>
        <begin position="199"/>
        <end position="216"/>
    </location>
</feature>
<keyword evidence="11" id="KW-1185">Reference proteome</keyword>
<feature type="transmembrane region" description="Helical" evidence="8">
    <location>
        <begin position="228"/>
        <end position="257"/>
    </location>
</feature>
<evidence type="ECO:0000256" key="8">
    <source>
        <dbReference type="RuleBase" id="RU363075"/>
    </source>
</evidence>
<comment type="similarity">
    <text evidence="8">Belongs to the glycosyltransferase 22 family.</text>
</comment>
<feature type="transmembrane region" description="Helical" evidence="8">
    <location>
        <begin position="319"/>
        <end position="340"/>
    </location>
</feature>
<dbReference type="PANTHER" id="PTHR22760">
    <property type="entry name" value="GLYCOSYLTRANSFERASE"/>
    <property type="match status" value="1"/>
</dbReference>
<comment type="caution">
    <text evidence="10">The sequence shown here is derived from an EMBL/GenBank/DDBJ whole genome shotgun (WGS) entry which is preliminary data.</text>
</comment>
<comment type="subcellular location">
    <subcellularLocation>
        <location evidence="1 8">Endoplasmic reticulum membrane</location>
        <topology evidence="1 8">Multi-pass membrane protein</topology>
    </subcellularLocation>
</comment>
<dbReference type="Proteomes" id="UP001295423">
    <property type="component" value="Unassembled WGS sequence"/>
</dbReference>
<dbReference type="GO" id="GO:0000026">
    <property type="term" value="F:alpha-1,2-mannosyltransferase activity"/>
    <property type="evidence" value="ECO:0007669"/>
    <property type="project" value="TreeGrafter"/>
</dbReference>
<feature type="region of interest" description="Disordered" evidence="9">
    <location>
        <begin position="1"/>
        <end position="22"/>
    </location>
</feature>
<protein>
    <recommendedName>
        <fullName evidence="8">Mannosyltransferase</fullName>
        <ecNumber evidence="8">2.4.1.-</ecNumber>
    </recommendedName>
</protein>
<name>A0AAD2CB40_9STRA</name>
<reference evidence="10" key="1">
    <citation type="submission" date="2023-08" db="EMBL/GenBank/DDBJ databases">
        <authorList>
            <person name="Audoor S."/>
            <person name="Bilcke G."/>
        </authorList>
    </citation>
    <scope>NUCLEOTIDE SEQUENCE</scope>
</reference>
<evidence type="ECO:0000256" key="1">
    <source>
        <dbReference type="ARBA" id="ARBA00004477"/>
    </source>
</evidence>
<gene>
    <name evidence="10" type="ORF">CYCCA115_LOCUS774</name>
</gene>
<keyword evidence="3" id="KW-0808">Transferase</keyword>
<evidence type="ECO:0000256" key="5">
    <source>
        <dbReference type="ARBA" id="ARBA00022824"/>
    </source>
</evidence>
<dbReference type="EC" id="2.4.1.-" evidence="8"/>
<proteinExistence type="inferred from homology"/>
<dbReference type="Pfam" id="PF03901">
    <property type="entry name" value="Glyco_transf_22"/>
    <property type="match status" value="2"/>
</dbReference>
<evidence type="ECO:0000313" key="11">
    <source>
        <dbReference type="Proteomes" id="UP001295423"/>
    </source>
</evidence>
<feature type="transmembrane region" description="Helical" evidence="8">
    <location>
        <begin position="264"/>
        <end position="286"/>
    </location>
</feature>
<feature type="transmembrane region" description="Helical" evidence="8">
    <location>
        <begin position="403"/>
        <end position="421"/>
    </location>
</feature>
<dbReference type="AlphaFoldDB" id="A0AAD2CB40"/>
<accession>A0AAD2CB40</accession>
<feature type="transmembrane region" description="Helical" evidence="8">
    <location>
        <begin position="133"/>
        <end position="155"/>
    </location>
</feature>
<evidence type="ECO:0000256" key="2">
    <source>
        <dbReference type="ARBA" id="ARBA00022676"/>
    </source>
</evidence>
<organism evidence="10 11">
    <name type="scientific">Cylindrotheca closterium</name>
    <dbReference type="NCBI Taxonomy" id="2856"/>
    <lineage>
        <taxon>Eukaryota</taxon>
        <taxon>Sar</taxon>
        <taxon>Stramenopiles</taxon>
        <taxon>Ochrophyta</taxon>
        <taxon>Bacillariophyta</taxon>
        <taxon>Bacillariophyceae</taxon>
        <taxon>Bacillariophycidae</taxon>
        <taxon>Bacillariales</taxon>
        <taxon>Bacillariaceae</taxon>
        <taxon>Cylindrotheca</taxon>
    </lineage>
</organism>
<evidence type="ECO:0000256" key="6">
    <source>
        <dbReference type="ARBA" id="ARBA00022989"/>
    </source>
</evidence>
<dbReference type="PANTHER" id="PTHR22760:SF4">
    <property type="entry name" value="GPI MANNOSYLTRANSFERASE 3"/>
    <property type="match status" value="1"/>
</dbReference>
<keyword evidence="4 8" id="KW-0812">Transmembrane</keyword>
<keyword evidence="5 8" id="KW-0256">Endoplasmic reticulum</keyword>
<keyword evidence="7 8" id="KW-0472">Membrane</keyword>
<feature type="transmembrane region" description="Helical" evidence="8">
    <location>
        <begin position="175"/>
        <end position="192"/>
    </location>
</feature>
<dbReference type="GO" id="GO:0005789">
    <property type="term" value="C:endoplasmic reticulum membrane"/>
    <property type="evidence" value="ECO:0007669"/>
    <property type="project" value="UniProtKB-SubCell"/>
</dbReference>
<dbReference type="InterPro" id="IPR005599">
    <property type="entry name" value="GPI_mannosylTrfase"/>
</dbReference>
<keyword evidence="2 8" id="KW-0328">Glycosyltransferase</keyword>
<keyword evidence="6 8" id="KW-1133">Transmembrane helix</keyword>
<dbReference type="GO" id="GO:0006506">
    <property type="term" value="P:GPI anchor biosynthetic process"/>
    <property type="evidence" value="ECO:0007669"/>
    <property type="project" value="TreeGrafter"/>
</dbReference>
<dbReference type="EMBL" id="CAKOGP040000001">
    <property type="protein sequence ID" value="CAJ1917194.1"/>
    <property type="molecule type" value="Genomic_DNA"/>
</dbReference>